<dbReference type="AlphaFoldDB" id="A0A914ARI9"/>
<dbReference type="GO" id="GO:0016020">
    <property type="term" value="C:membrane"/>
    <property type="evidence" value="ECO:0007669"/>
    <property type="project" value="UniProtKB-SubCell"/>
</dbReference>
<feature type="transmembrane region" description="Helical" evidence="5">
    <location>
        <begin position="195"/>
        <end position="214"/>
    </location>
</feature>
<organism evidence="7 8">
    <name type="scientific">Patiria miniata</name>
    <name type="common">Bat star</name>
    <name type="synonym">Asterina miniata</name>
    <dbReference type="NCBI Taxonomy" id="46514"/>
    <lineage>
        <taxon>Eukaryota</taxon>
        <taxon>Metazoa</taxon>
        <taxon>Echinodermata</taxon>
        <taxon>Eleutherozoa</taxon>
        <taxon>Asterozoa</taxon>
        <taxon>Asteroidea</taxon>
        <taxon>Valvatacea</taxon>
        <taxon>Valvatida</taxon>
        <taxon>Asterinidae</taxon>
        <taxon>Patiria</taxon>
    </lineage>
</organism>
<dbReference type="SUPFAM" id="SSF81321">
    <property type="entry name" value="Family A G protein-coupled receptor-like"/>
    <property type="match status" value="1"/>
</dbReference>
<protein>
    <recommendedName>
        <fullName evidence="6">G-protein coupled receptors family 1 profile domain-containing protein</fullName>
    </recommendedName>
</protein>
<comment type="subcellular location">
    <subcellularLocation>
        <location evidence="1">Membrane</location>
    </subcellularLocation>
</comment>
<dbReference type="PRINTS" id="PR00237">
    <property type="entry name" value="GPCRRHODOPSN"/>
</dbReference>
<name>A0A914ARI9_PATMI</name>
<feature type="transmembrane region" description="Helical" evidence="5">
    <location>
        <begin position="235"/>
        <end position="253"/>
    </location>
</feature>
<dbReference type="Proteomes" id="UP000887568">
    <property type="component" value="Unplaced"/>
</dbReference>
<keyword evidence="2 5" id="KW-0812">Transmembrane</keyword>
<feature type="transmembrane region" description="Helical" evidence="5">
    <location>
        <begin position="20"/>
        <end position="45"/>
    </location>
</feature>
<dbReference type="Pfam" id="PF00001">
    <property type="entry name" value="7tm_1"/>
    <property type="match status" value="1"/>
</dbReference>
<dbReference type="RefSeq" id="XP_038066382.1">
    <property type="nucleotide sequence ID" value="XM_038210454.1"/>
</dbReference>
<evidence type="ECO:0000256" key="1">
    <source>
        <dbReference type="ARBA" id="ARBA00004370"/>
    </source>
</evidence>
<feature type="transmembrane region" description="Helical" evidence="5">
    <location>
        <begin position="144"/>
        <end position="166"/>
    </location>
</feature>
<dbReference type="PANTHER" id="PTHR45698:SF1">
    <property type="entry name" value="TRACE AMINE-ASSOCIATED RECEPTOR 13C-LIKE"/>
    <property type="match status" value="1"/>
</dbReference>
<evidence type="ECO:0000313" key="7">
    <source>
        <dbReference type="EnsemblMetazoa" id="XP_038066382.1"/>
    </source>
</evidence>
<evidence type="ECO:0000256" key="3">
    <source>
        <dbReference type="ARBA" id="ARBA00022989"/>
    </source>
</evidence>
<dbReference type="OMA" id="NNTNADW"/>
<evidence type="ECO:0000256" key="2">
    <source>
        <dbReference type="ARBA" id="ARBA00022692"/>
    </source>
</evidence>
<feature type="transmembrane region" description="Helical" evidence="5">
    <location>
        <begin position="57"/>
        <end position="80"/>
    </location>
</feature>
<accession>A0A914ARI9</accession>
<dbReference type="EnsemblMetazoa" id="XM_038210454.1">
    <property type="protein sequence ID" value="XP_038066382.1"/>
    <property type="gene ID" value="LOC119736435"/>
</dbReference>
<evidence type="ECO:0000259" key="6">
    <source>
        <dbReference type="PROSITE" id="PS50262"/>
    </source>
</evidence>
<sequence>MASFRNNTNADWLLDPLSPHLAAVYTLIACLAVLGNGMVITVILLRRQVFCSFTNRLILHQSIIDCLAGVMFFLHLVVINAKHISVSIEDTLKDQLVCRFLYSGFALWWVNVTSTYNLVMISLERFMATCHPVKHRNTWSAAKLKFAVGIAWATGFIYSAHFVFIAEPHQGHCRPTELVTSLKIFEASAVITIEYLVPMTILIYTYSQIIITLTKKSANPMNGPRNVMNKAKKNVLVTTLLIGVLFTVFWTPSEILYICQLFSGDWDILFYSLITSLLACNMLVNPIIYCFKYDHFRSELRNLVIGRCRRNRVEDGDAIPAPAAARRMNTNEAVISL</sequence>
<feature type="transmembrane region" description="Helical" evidence="5">
    <location>
        <begin position="268"/>
        <end position="291"/>
    </location>
</feature>
<dbReference type="CDD" id="cd00637">
    <property type="entry name" value="7tm_classA_rhodopsin-like"/>
    <property type="match status" value="1"/>
</dbReference>
<feature type="transmembrane region" description="Helical" evidence="5">
    <location>
        <begin position="100"/>
        <end position="123"/>
    </location>
</feature>
<dbReference type="PROSITE" id="PS51257">
    <property type="entry name" value="PROKAR_LIPOPROTEIN"/>
    <property type="match status" value="1"/>
</dbReference>
<dbReference type="GeneID" id="119736435"/>
<dbReference type="InterPro" id="IPR000276">
    <property type="entry name" value="GPCR_Rhodpsn"/>
</dbReference>
<dbReference type="GO" id="GO:0004930">
    <property type="term" value="F:G protein-coupled receptor activity"/>
    <property type="evidence" value="ECO:0007669"/>
    <property type="project" value="InterPro"/>
</dbReference>
<proteinExistence type="predicted"/>
<dbReference type="PANTHER" id="PTHR45698">
    <property type="entry name" value="TRACE AMINE-ASSOCIATED RECEPTOR 19N-RELATED"/>
    <property type="match status" value="1"/>
</dbReference>
<evidence type="ECO:0000313" key="8">
    <source>
        <dbReference type="Proteomes" id="UP000887568"/>
    </source>
</evidence>
<keyword evidence="4 5" id="KW-0472">Membrane</keyword>
<keyword evidence="8" id="KW-1185">Reference proteome</keyword>
<evidence type="ECO:0000256" key="5">
    <source>
        <dbReference type="SAM" id="Phobius"/>
    </source>
</evidence>
<evidence type="ECO:0000256" key="4">
    <source>
        <dbReference type="ARBA" id="ARBA00023136"/>
    </source>
</evidence>
<dbReference type="OrthoDB" id="5864054at2759"/>
<dbReference type="PROSITE" id="PS50262">
    <property type="entry name" value="G_PROTEIN_RECEP_F1_2"/>
    <property type="match status" value="1"/>
</dbReference>
<feature type="domain" description="G-protein coupled receptors family 1 profile" evidence="6">
    <location>
        <begin position="35"/>
        <end position="289"/>
    </location>
</feature>
<keyword evidence="3 5" id="KW-1133">Transmembrane helix</keyword>
<dbReference type="Gene3D" id="1.20.1070.10">
    <property type="entry name" value="Rhodopsin 7-helix transmembrane proteins"/>
    <property type="match status" value="1"/>
</dbReference>
<reference evidence="7" key="1">
    <citation type="submission" date="2022-11" db="UniProtKB">
        <authorList>
            <consortium name="EnsemblMetazoa"/>
        </authorList>
    </citation>
    <scope>IDENTIFICATION</scope>
</reference>
<dbReference type="InterPro" id="IPR017452">
    <property type="entry name" value="GPCR_Rhodpsn_7TM"/>
</dbReference>